<evidence type="ECO:0000256" key="5">
    <source>
        <dbReference type="ARBA" id="ARBA00023136"/>
    </source>
</evidence>
<dbReference type="Pfam" id="PF05140">
    <property type="entry name" value="ResB"/>
    <property type="match status" value="1"/>
</dbReference>
<dbReference type="RefSeq" id="WP_061786808.1">
    <property type="nucleotide sequence ID" value="NZ_CAURRE010000001.1"/>
</dbReference>
<evidence type="ECO:0000256" key="1">
    <source>
        <dbReference type="ARBA" id="ARBA00004141"/>
    </source>
</evidence>
<accession>A0A3S4U6D6</accession>
<keyword evidence="4 6" id="KW-1133">Transmembrane helix</keyword>
<evidence type="ECO:0000256" key="3">
    <source>
        <dbReference type="ARBA" id="ARBA00022748"/>
    </source>
</evidence>
<feature type="transmembrane region" description="Helical" evidence="6">
    <location>
        <begin position="191"/>
        <end position="213"/>
    </location>
</feature>
<evidence type="ECO:0000256" key="6">
    <source>
        <dbReference type="SAM" id="Phobius"/>
    </source>
</evidence>
<comment type="subcellular location">
    <subcellularLocation>
        <location evidence="1">Membrane</location>
        <topology evidence="1">Multi-pass membrane protein</topology>
    </subcellularLocation>
</comment>
<evidence type="ECO:0000313" key="9">
    <source>
        <dbReference type="Proteomes" id="UP000273044"/>
    </source>
</evidence>
<feature type="transmembrane region" description="Helical" evidence="6">
    <location>
        <begin position="412"/>
        <end position="430"/>
    </location>
</feature>
<gene>
    <name evidence="8" type="primary">ccsB</name>
    <name evidence="8" type="ORF">NCTC12967_01901</name>
</gene>
<evidence type="ECO:0000313" key="8">
    <source>
        <dbReference type="EMBL" id="VEH70599.1"/>
    </source>
</evidence>
<dbReference type="InterPro" id="IPR023494">
    <property type="entry name" value="Cyt_c_bgen_Ccs1/CcsB/ResB"/>
</dbReference>
<keyword evidence="9" id="KW-1185">Reference proteome</keyword>
<name>A0A3S4U6D6_9ACTN</name>
<keyword evidence="5 6" id="KW-0472">Membrane</keyword>
<dbReference type="GO" id="GO:0016020">
    <property type="term" value="C:membrane"/>
    <property type="evidence" value="ECO:0007669"/>
    <property type="project" value="UniProtKB-SubCell"/>
</dbReference>
<dbReference type="GO" id="GO:0017004">
    <property type="term" value="P:cytochrome complex assembly"/>
    <property type="evidence" value="ECO:0007669"/>
    <property type="project" value="UniProtKB-KW"/>
</dbReference>
<feature type="transmembrane region" description="Helical" evidence="6">
    <location>
        <begin position="38"/>
        <end position="57"/>
    </location>
</feature>
<reference evidence="8 9" key="1">
    <citation type="submission" date="2018-12" db="EMBL/GenBank/DDBJ databases">
        <authorList>
            <consortium name="Pathogen Informatics"/>
        </authorList>
    </citation>
    <scope>NUCLEOTIDE SEQUENCE [LARGE SCALE GENOMIC DNA]</scope>
    <source>
        <strain evidence="8 9">NCTC12967</strain>
    </source>
</reference>
<evidence type="ECO:0000259" key="7">
    <source>
        <dbReference type="Pfam" id="PF05140"/>
    </source>
</evidence>
<keyword evidence="3" id="KW-0201">Cytochrome c-type biogenesis</keyword>
<dbReference type="EMBL" id="LR134406">
    <property type="protein sequence ID" value="VEH70599.1"/>
    <property type="molecule type" value="Genomic_DNA"/>
</dbReference>
<dbReference type="AlphaFoldDB" id="A0A3S4U6D6"/>
<dbReference type="Proteomes" id="UP000273044">
    <property type="component" value="Chromosome"/>
</dbReference>
<dbReference type="PANTHER" id="PTHR31566:SF0">
    <property type="entry name" value="CYTOCHROME C BIOGENESIS PROTEIN CCS1, CHLOROPLASTIC"/>
    <property type="match status" value="1"/>
</dbReference>
<dbReference type="PANTHER" id="PTHR31566">
    <property type="entry name" value="CYTOCHROME C BIOGENESIS PROTEIN CCS1, CHLOROPLASTIC"/>
    <property type="match status" value="1"/>
</dbReference>
<dbReference type="InterPro" id="IPR007816">
    <property type="entry name" value="ResB-like_domain"/>
</dbReference>
<sequence>MSDDTPRRRGTTDGLDEALDLSPGRFLHAIYALFYNKAFGLVLILLTGLLSLIGVLLPQKPPNIAGNPERQAAWLDKVRGGTGGWTSILDALGFFSMFSSIPFLVVMGLLAVSIIACTTHRIPVIWKAARHPHVRVKPRFFDVAGLRTRFFTSREPDDALDVIVADARRHGLRVICDDKEPGRGAYLDRNAWMPFGTVLAHTAFVVIMAGFVVSSLTGFRDERFALTIGYPREVGHGTGLVAEATGFRDTYYENGTPKDYVADLVLRDGDKTVAQQEVRVNSPLSHAGYMFHQAYFGVAAVMRVTDASGAVVFEGGVPLEWTTQDKVFNYGHVTLPDQTVMYVISPASGQVGRGIAPGQVRVELRRGEKTAPLTSTVIDMGVATSAGDYSFTFQREQQFTGMILRSDPGTGIVWAGFALLVVGTCMTMFFRHQRLWVRVSETEEGTLVQMASPDRRDSGFTRFVTDMVERVSTQLTSATKKGDQR</sequence>
<protein>
    <submittedName>
        <fullName evidence="8">Cytochrome c biogenesis protein CcsB</fullName>
    </submittedName>
</protein>
<organism evidence="8 9">
    <name type="scientific">Arachnia propionica</name>
    <dbReference type="NCBI Taxonomy" id="1750"/>
    <lineage>
        <taxon>Bacteria</taxon>
        <taxon>Bacillati</taxon>
        <taxon>Actinomycetota</taxon>
        <taxon>Actinomycetes</taxon>
        <taxon>Propionibacteriales</taxon>
        <taxon>Propionibacteriaceae</taxon>
        <taxon>Arachnia</taxon>
    </lineage>
</organism>
<feature type="transmembrane region" description="Helical" evidence="6">
    <location>
        <begin position="94"/>
        <end position="117"/>
    </location>
</feature>
<proteinExistence type="predicted"/>
<evidence type="ECO:0000256" key="2">
    <source>
        <dbReference type="ARBA" id="ARBA00022692"/>
    </source>
</evidence>
<keyword evidence="2 6" id="KW-0812">Transmembrane</keyword>
<feature type="domain" description="ResB-like" evidence="7">
    <location>
        <begin position="39"/>
        <end position="457"/>
    </location>
</feature>
<evidence type="ECO:0000256" key="4">
    <source>
        <dbReference type="ARBA" id="ARBA00022989"/>
    </source>
</evidence>
<dbReference type="GeneID" id="64407355"/>